<dbReference type="EMBL" id="CP048788">
    <property type="protein sequence ID" value="QJF51374.1"/>
    <property type="molecule type" value="Genomic_DNA"/>
</dbReference>
<gene>
    <name evidence="2" type="ORF">G3256_09460</name>
</gene>
<dbReference type="AlphaFoldDB" id="A0A858SRN8"/>
<keyword evidence="1" id="KW-1133">Transmembrane helix</keyword>
<sequence>MATANFHARLERIQKSQNRNAAPVRNVPVRELSSHMPGATPAGMVRRRRHPVFEHLRALCGGALLGLLAAVTNVGLTWEGSPWGPGTELSGIIWWPAMGSLGLAAVLMLASLILASRRPGFALFSLGYLSALMLALVA</sequence>
<dbReference type="Proteomes" id="UP000503308">
    <property type="component" value="Chromosome"/>
</dbReference>
<feature type="transmembrane region" description="Helical" evidence="1">
    <location>
        <begin position="121"/>
        <end position="137"/>
    </location>
</feature>
<keyword evidence="1" id="KW-0812">Transmembrane</keyword>
<reference evidence="2 3" key="1">
    <citation type="submission" date="2020-02" db="EMBL/GenBank/DDBJ databases">
        <title>Genome sequence of Roseobacter ponti.</title>
        <authorList>
            <person name="Hollensteiner J."/>
            <person name="Schneider D."/>
            <person name="Poehlein A."/>
            <person name="Daniel R."/>
        </authorList>
    </citation>
    <scope>NUCLEOTIDE SEQUENCE [LARGE SCALE GENOMIC DNA]</scope>
    <source>
        <strain evidence="2 3">DSM 106830</strain>
    </source>
</reference>
<dbReference type="RefSeq" id="WP_169640589.1">
    <property type="nucleotide sequence ID" value="NZ_CP048788.1"/>
</dbReference>
<accession>A0A858SRN8</accession>
<organism evidence="2 3">
    <name type="scientific">Roseobacter ponti</name>
    <dbReference type="NCBI Taxonomy" id="1891787"/>
    <lineage>
        <taxon>Bacteria</taxon>
        <taxon>Pseudomonadati</taxon>
        <taxon>Pseudomonadota</taxon>
        <taxon>Alphaproteobacteria</taxon>
        <taxon>Rhodobacterales</taxon>
        <taxon>Roseobacteraceae</taxon>
        <taxon>Roseobacter</taxon>
    </lineage>
</organism>
<feature type="transmembrane region" description="Helical" evidence="1">
    <location>
        <begin position="93"/>
        <end position="114"/>
    </location>
</feature>
<protein>
    <submittedName>
        <fullName evidence="2">Uncharacterized protein</fullName>
    </submittedName>
</protein>
<evidence type="ECO:0000256" key="1">
    <source>
        <dbReference type="SAM" id="Phobius"/>
    </source>
</evidence>
<evidence type="ECO:0000313" key="2">
    <source>
        <dbReference type="EMBL" id="QJF51374.1"/>
    </source>
</evidence>
<feature type="transmembrane region" description="Helical" evidence="1">
    <location>
        <begin position="56"/>
        <end position="78"/>
    </location>
</feature>
<keyword evidence="1" id="KW-0472">Membrane</keyword>
<proteinExistence type="predicted"/>
<name>A0A858SRN8_9RHOB</name>
<keyword evidence="3" id="KW-1185">Reference proteome</keyword>
<evidence type="ECO:0000313" key="3">
    <source>
        <dbReference type="Proteomes" id="UP000503308"/>
    </source>
</evidence>
<dbReference type="KEGG" id="rpon:G3256_09460"/>